<dbReference type="PANTHER" id="PTHR46401:SF2">
    <property type="entry name" value="GLYCOSYLTRANSFERASE WBBK-RELATED"/>
    <property type="match status" value="1"/>
</dbReference>
<dbReference type="KEGG" id="bsol:FSW04_19740"/>
<evidence type="ECO:0000313" key="3">
    <source>
        <dbReference type="Proteomes" id="UP000321805"/>
    </source>
</evidence>
<dbReference type="PANTHER" id="PTHR46401">
    <property type="entry name" value="GLYCOSYLTRANSFERASE WBBK-RELATED"/>
    <property type="match status" value="1"/>
</dbReference>
<keyword evidence="3" id="KW-1185">Reference proteome</keyword>
<dbReference type="GO" id="GO:0016757">
    <property type="term" value="F:glycosyltransferase activity"/>
    <property type="evidence" value="ECO:0007669"/>
    <property type="project" value="TreeGrafter"/>
</dbReference>
<name>A0A5B8UAE8_9ACTN</name>
<evidence type="ECO:0000256" key="1">
    <source>
        <dbReference type="ARBA" id="ARBA00022679"/>
    </source>
</evidence>
<dbReference type="SUPFAM" id="SSF53756">
    <property type="entry name" value="UDP-Glycosyltransferase/glycogen phosphorylase"/>
    <property type="match status" value="1"/>
</dbReference>
<dbReference type="Proteomes" id="UP000321805">
    <property type="component" value="Chromosome"/>
</dbReference>
<organism evidence="2 3">
    <name type="scientific">Baekduia soli</name>
    <dbReference type="NCBI Taxonomy" id="496014"/>
    <lineage>
        <taxon>Bacteria</taxon>
        <taxon>Bacillati</taxon>
        <taxon>Actinomycetota</taxon>
        <taxon>Thermoleophilia</taxon>
        <taxon>Solirubrobacterales</taxon>
        <taxon>Baekduiaceae</taxon>
        <taxon>Baekduia</taxon>
    </lineage>
</organism>
<proteinExistence type="predicted"/>
<dbReference type="Pfam" id="PF13692">
    <property type="entry name" value="Glyco_trans_1_4"/>
    <property type="match status" value="1"/>
</dbReference>
<dbReference type="OrthoDB" id="9801609at2"/>
<dbReference type="AlphaFoldDB" id="A0A5B8UAE8"/>
<accession>A0A5B8UAE8</accession>
<gene>
    <name evidence="2" type="ORF">FSW04_19740</name>
</gene>
<protein>
    <submittedName>
        <fullName evidence="2">Glycosyltransferase family 4 protein</fullName>
    </submittedName>
</protein>
<dbReference type="EMBL" id="CP042430">
    <property type="protein sequence ID" value="QEC49581.1"/>
    <property type="molecule type" value="Genomic_DNA"/>
</dbReference>
<evidence type="ECO:0000313" key="2">
    <source>
        <dbReference type="EMBL" id="QEC49581.1"/>
    </source>
</evidence>
<dbReference type="Gene3D" id="3.40.50.2000">
    <property type="entry name" value="Glycogen Phosphorylase B"/>
    <property type="match status" value="2"/>
</dbReference>
<dbReference type="GO" id="GO:0009103">
    <property type="term" value="P:lipopolysaccharide biosynthetic process"/>
    <property type="evidence" value="ECO:0007669"/>
    <property type="project" value="TreeGrafter"/>
</dbReference>
<reference evidence="2 3" key="1">
    <citation type="journal article" date="2018" name="J. Microbiol.">
        <title>Baekduia soli gen. nov., sp. nov., a novel bacterium isolated from the soil of Baekdu Mountain and proposal of a novel family name, Baekduiaceae fam. nov.</title>
        <authorList>
            <person name="An D.S."/>
            <person name="Siddiqi M.Z."/>
            <person name="Kim K.H."/>
            <person name="Yu H.S."/>
            <person name="Im W.T."/>
        </authorList>
    </citation>
    <scope>NUCLEOTIDE SEQUENCE [LARGE SCALE GENOMIC DNA]</scope>
    <source>
        <strain evidence="2 3">BR7-21</strain>
    </source>
</reference>
<keyword evidence="1 2" id="KW-0808">Transferase</keyword>
<sequence>MTAGGARAGPAAPHSLSASKPPVAIVLRRGPARAGSVRPMLVAVDARALAARRGVARYTRRMLEALAAHAEVRAVVPGRAPVEPVPGVTLVRTAPGSRPLHAAGALCGRPRIDRLAGGADVVWLPAPAPCAPGARHVLTVHDLSWEQRPKDFTAYERLWHRLARPRRLARSAGAVVCDAPAGADLLRGRWGVTARVVEPGVDHVAASPHPGRYVLYVGALEPRKGLDVLAEAWARRPLEGTELLVAGEGRVAVPGARMLGHVDDAQLHALYAGALAVVLPSHLEGFGLPPREAAAHGTPAVVSDLPTLRLPGTLRVPPGDAAALAAALARLPAERARLVAELAPPRTWAQAGAELHAILAEVAAR</sequence>